<organism evidence="1 2">
    <name type="scientific">Artomyces pyxidatus</name>
    <dbReference type="NCBI Taxonomy" id="48021"/>
    <lineage>
        <taxon>Eukaryota</taxon>
        <taxon>Fungi</taxon>
        <taxon>Dikarya</taxon>
        <taxon>Basidiomycota</taxon>
        <taxon>Agaricomycotina</taxon>
        <taxon>Agaricomycetes</taxon>
        <taxon>Russulales</taxon>
        <taxon>Auriscalpiaceae</taxon>
        <taxon>Artomyces</taxon>
    </lineage>
</organism>
<protein>
    <submittedName>
        <fullName evidence="1">Uncharacterized protein</fullName>
    </submittedName>
</protein>
<evidence type="ECO:0000313" key="1">
    <source>
        <dbReference type="EMBL" id="KAI0065539.1"/>
    </source>
</evidence>
<comment type="caution">
    <text evidence="1">The sequence shown here is derived from an EMBL/GenBank/DDBJ whole genome shotgun (WGS) entry which is preliminary data.</text>
</comment>
<dbReference type="EMBL" id="MU277195">
    <property type="protein sequence ID" value="KAI0065539.1"/>
    <property type="molecule type" value="Genomic_DNA"/>
</dbReference>
<name>A0ACB8T9P7_9AGAM</name>
<gene>
    <name evidence="1" type="ORF">BV25DRAFT_1913569</name>
</gene>
<dbReference type="Proteomes" id="UP000814140">
    <property type="component" value="Unassembled WGS sequence"/>
</dbReference>
<reference evidence="1" key="1">
    <citation type="submission" date="2021-03" db="EMBL/GenBank/DDBJ databases">
        <authorList>
            <consortium name="DOE Joint Genome Institute"/>
            <person name="Ahrendt S."/>
            <person name="Looney B.P."/>
            <person name="Miyauchi S."/>
            <person name="Morin E."/>
            <person name="Drula E."/>
            <person name="Courty P.E."/>
            <person name="Chicoki N."/>
            <person name="Fauchery L."/>
            <person name="Kohler A."/>
            <person name="Kuo A."/>
            <person name="Labutti K."/>
            <person name="Pangilinan J."/>
            <person name="Lipzen A."/>
            <person name="Riley R."/>
            <person name="Andreopoulos W."/>
            <person name="He G."/>
            <person name="Johnson J."/>
            <person name="Barry K.W."/>
            <person name="Grigoriev I.V."/>
            <person name="Nagy L."/>
            <person name="Hibbett D."/>
            <person name="Henrissat B."/>
            <person name="Matheny P.B."/>
            <person name="Labbe J."/>
            <person name="Martin F."/>
        </authorList>
    </citation>
    <scope>NUCLEOTIDE SEQUENCE</scope>
    <source>
        <strain evidence="1">HHB10654</strain>
    </source>
</reference>
<sequence length="158" mass="17628">MSRTLRTDLLAAATAFCDAFAAGSPLDTIIAFFSTSTAPVAIEHGLPQLAPFLGRTFEGLPGVVQYFVTVGNSATYTDMRFQDWIVDTQERKVSVRGRGIFTWKSTGQKWDETFTYTLDFDEELKVKRYQVWADSGAAYLARTGKLDELMKSASDRET</sequence>
<evidence type="ECO:0000313" key="2">
    <source>
        <dbReference type="Proteomes" id="UP000814140"/>
    </source>
</evidence>
<reference evidence="1" key="2">
    <citation type="journal article" date="2022" name="New Phytol.">
        <title>Evolutionary transition to the ectomycorrhizal habit in the genomes of a hyperdiverse lineage of mushroom-forming fungi.</title>
        <authorList>
            <person name="Looney B."/>
            <person name="Miyauchi S."/>
            <person name="Morin E."/>
            <person name="Drula E."/>
            <person name="Courty P.E."/>
            <person name="Kohler A."/>
            <person name="Kuo A."/>
            <person name="LaButti K."/>
            <person name="Pangilinan J."/>
            <person name="Lipzen A."/>
            <person name="Riley R."/>
            <person name="Andreopoulos W."/>
            <person name="He G."/>
            <person name="Johnson J."/>
            <person name="Nolan M."/>
            <person name="Tritt A."/>
            <person name="Barry K.W."/>
            <person name="Grigoriev I.V."/>
            <person name="Nagy L.G."/>
            <person name="Hibbett D."/>
            <person name="Henrissat B."/>
            <person name="Matheny P.B."/>
            <person name="Labbe J."/>
            <person name="Martin F.M."/>
        </authorList>
    </citation>
    <scope>NUCLEOTIDE SEQUENCE</scope>
    <source>
        <strain evidence="1">HHB10654</strain>
    </source>
</reference>
<proteinExistence type="predicted"/>
<accession>A0ACB8T9P7</accession>
<keyword evidence="2" id="KW-1185">Reference proteome</keyword>